<feature type="transmembrane region" description="Helical" evidence="10">
    <location>
        <begin position="39"/>
        <end position="61"/>
    </location>
</feature>
<sequence length="458" mass="47115">MLTRKDLVHARQFLRRRLHTAIVALRPDPLDWSGNRLPGGTLVAVMLLVISIAAVGIYGFVRPAGAKGWTSCDRIILEKETGAPYVCDGRLLYPVTNFSSAALLRGLSPGPVRVSRSSLTWPRGPLVGVPEAPNSVPAAGQLFTGPWWFCVRPASKGGPVRSVVIVGVRGDAGVDATGEAIAVTNVDGGELHIVLHGLRHPVRDPDAVLQALGIARPDVVPVSPAWLATVPLGIPLGKIVIAGRGGPVAGRPSAKVGQILVAGEGAGKQRYVARPEGLQPVTALQEALIRATSSDTTPPISLDQVQLAGEAKLPPLAEQVIGDGAVPSVVSRARSRGSICQVTAGVNDAPGIRVAVPVPHGTPVERTPVSPGGTLLADEVVVAPGIGALVAAVPSPDAETGPVFLVTETGRRHAIDSAEALGRLGLSGVAAVRLPSTLVERLVQGPGLHVLALATPTP</sequence>
<evidence type="ECO:0000256" key="10">
    <source>
        <dbReference type="SAM" id="Phobius"/>
    </source>
</evidence>
<dbReference type="InterPro" id="IPR044857">
    <property type="entry name" value="T7SS_EccB_R1"/>
</dbReference>
<evidence type="ECO:0000256" key="5">
    <source>
        <dbReference type="ARBA" id="ARBA00022741"/>
    </source>
</evidence>
<keyword evidence="3" id="KW-1003">Cell membrane</keyword>
<evidence type="ECO:0000256" key="6">
    <source>
        <dbReference type="ARBA" id="ARBA00022801"/>
    </source>
</evidence>
<dbReference type="Gene3D" id="3.30.2390.20">
    <property type="entry name" value="Type VII secretion system EccB, repeat 1 domain"/>
    <property type="match status" value="1"/>
</dbReference>
<comment type="similarity">
    <text evidence="2">Belongs to the EccB family.</text>
</comment>
<evidence type="ECO:0000256" key="9">
    <source>
        <dbReference type="ARBA" id="ARBA00023136"/>
    </source>
</evidence>
<reference evidence="11" key="1">
    <citation type="submission" date="2021-04" db="EMBL/GenBank/DDBJ databases">
        <title>Biosynthetic gene clusters of Dactylosporangioum roseum.</title>
        <authorList>
            <person name="Hartkoorn R.C."/>
            <person name="Beaudoing E."/>
            <person name="Hot D."/>
            <person name="Moureu S."/>
        </authorList>
    </citation>
    <scope>NUCLEOTIDE SEQUENCE</scope>
    <source>
        <strain evidence="11">NRRL B-16295</strain>
    </source>
</reference>
<protein>
    <submittedName>
        <fullName evidence="11">Type VII secretion protein EccB</fullName>
    </submittedName>
</protein>
<dbReference type="InterPro" id="IPR042485">
    <property type="entry name" value="T7SS_EccB_R3"/>
</dbReference>
<keyword evidence="7" id="KW-0067">ATP-binding</keyword>
<keyword evidence="4 10" id="KW-0812">Transmembrane</keyword>
<keyword evidence="8 10" id="KW-1133">Transmembrane helix</keyword>
<dbReference type="RefSeq" id="WP_260723950.1">
    <property type="nucleotide sequence ID" value="NZ_BAAABS010000018.1"/>
</dbReference>
<evidence type="ECO:0000256" key="7">
    <source>
        <dbReference type="ARBA" id="ARBA00022840"/>
    </source>
</evidence>
<comment type="subcellular location">
    <subcellularLocation>
        <location evidence="1">Cell membrane</location>
        <topology evidence="1">Single-pass membrane protein</topology>
    </subcellularLocation>
</comment>
<keyword evidence="9 10" id="KW-0472">Membrane</keyword>
<evidence type="ECO:0000256" key="8">
    <source>
        <dbReference type="ARBA" id="ARBA00022989"/>
    </source>
</evidence>
<gene>
    <name evidence="11" type="primary">eccB</name>
    <name evidence="11" type="ORF">Drose_25810</name>
</gene>
<dbReference type="NCBIfam" id="TIGR03919">
    <property type="entry name" value="T7SS_EccB"/>
    <property type="match status" value="1"/>
</dbReference>
<evidence type="ECO:0000256" key="3">
    <source>
        <dbReference type="ARBA" id="ARBA00022475"/>
    </source>
</evidence>
<name>A0ABY5YY04_9ACTN</name>
<dbReference type="PANTHER" id="PTHR40765:SF2">
    <property type="entry name" value="ESX-2 SECRETION SYSTEM ATPASE ECCB2"/>
    <property type="match status" value="1"/>
</dbReference>
<organism evidence="11 12">
    <name type="scientific">Dactylosporangium roseum</name>
    <dbReference type="NCBI Taxonomy" id="47989"/>
    <lineage>
        <taxon>Bacteria</taxon>
        <taxon>Bacillati</taxon>
        <taxon>Actinomycetota</taxon>
        <taxon>Actinomycetes</taxon>
        <taxon>Micromonosporales</taxon>
        <taxon>Micromonosporaceae</taxon>
        <taxon>Dactylosporangium</taxon>
    </lineage>
</organism>
<proteinExistence type="inferred from homology"/>
<evidence type="ECO:0000256" key="2">
    <source>
        <dbReference type="ARBA" id="ARBA00008149"/>
    </source>
</evidence>
<accession>A0ABY5YY04</accession>
<keyword evidence="12" id="KW-1185">Reference proteome</keyword>
<dbReference type="Pfam" id="PF05108">
    <property type="entry name" value="T7SS_ESX1_EccB"/>
    <property type="match status" value="1"/>
</dbReference>
<keyword evidence="6" id="KW-0378">Hydrolase</keyword>
<dbReference type="InterPro" id="IPR007795">
    <property type="entry name" value="T7SS_EccB"/>
</dbReference>
<dbReference type="PANTHER" id="PTHR40765">
    <property type="entry name" value="ESX-2 SECRETION SYSTEM ATPASE ECCB2"/>
    <property type="match status" value="1"/>
</dbReference>
<dbReference type="Gene3D" id="2.40.50.910">
    <property type="entry name" value="Type VII secretion system EccB, repeat 3 domain"/>
    <property type="match status" value="1"/>
</dbReference>
<evidence type="ECO:0000313" key="11">
    <source>
        <dbReference type="EMBL" id="UWZ34625.1"/>
    </source>
</evidence>
<evidence type="ECO:0000256" key="4">
    <source>
        <dbReference type="ARBA" id="ARBA00022692"/>
    </source>
</evidence>
<dbReference type="EMBL" id="CP073721">
    <property type="protein sequence ID" value="UWZ34625.1"/>
    <property type="molecule type" value="Genomic_DNA"/>
</dbReference>
<dbReference type="Proteomes" id="UP001058271">
    <property type="component" value="Chromosome"/>
</dbReference>
<keyword evidence="5" id="KW-0547">Nucleotide-binding</keyword>
<evidence type="ECO:0000313" key="12">
    <source>
        <dbReference type="Proteomes" id="UP001058271"/>
    </source>
</evidence>
<evidence type="ECO:0000256" key="1">
    <source>
        <dbReference type="ARBA" id="ARBA00004162"/>
    </source>
</evidence>